<evidence type="ECO:0000313" key="3">
    <source>
        <dbReference type="Proteomes" id="UP000419743"/>
    </source>
</evidence>
<proteinExistence type="predicted"/>
<keyword evidence="3" id="KW-1185">Reference proteome</keyword>
<accession>A0A7M4DM83</accession>
<gene>
    <name evidence="2" type="ORF">HALOF300_03251</name>
</gene>
<protein>
    <submittedName>
        <fullName evidence="2">Uncharacterized protein</fullName>
    </submittedName>
</protein>
<evidence type="ECO:0000313" key="2">
    <source>
        <dbReference type="EMBL" id="VZO38416.1"/>
    </source>
</evidence>
<feature type="region of interest" description="Disordered" evidence="1">
    <location>
        <begin position="1"/>
        <end position="57"/>
    </location>
</feature>
<dbReference type="AlphaFoldDB" id="A0A7M4DM83"/>
<comment type="caution">
    <text evidence="2">The sequence shown here is derived from an EMBL/GenBank/DDBJ whole genome shotgun (WGS) entry which is preliminary data.</text>
</comment>
<reference evidence="2 3" key="1">
    <citation type="submission" date="2019-11" db="EMBL/GenBank/DDBJ databases">
        <authorList>
            <person name="Criscuolo A."/>
        </authorList>
    </citation>
    <scope>NUCLEOTIDE SEQUENCE [LARGE SCALE GENOMIC DNA]</scope>
    <source>
        <strain evidence="2">CIP111667</strain>
    </source>
</reference>
<evidence type="ECO:0000256" key="1">
    <source>
        <dbReference type="SAM" id="MobiDB-lite"/>
    </source>
</evidence>
<dbReference type="Proteomes" id="UP000419743">
    <property type="component" value="Unassembled WGS sequence"/>
</dbReference>
<dbReference type="EMBL" id="CACRYJ010000046">
    <property type="protein sequence ID" value="VZO38416.1"/>
    <property type="molecule type" value="Genomic_DNA"/>
</dbReference>
<sequence>MQTLGAVQPVGVGEDPHPAAGVDVGERRVAPLGRAHRGPVQQRGGDIEEAGGGPGHVEVDQRHRLALGEDDVLDGDVVVPDHVGGIEDARDAVELDALGPGDAVGQWHVDRDVMETALQDGQVDQDVLGHRPAVHGPPAHLTVDEGDHLATCRIDAEEPGSPVETDRLQMRQIGLDGGAVGPAGSAHRGTLADQPVADVAAEQRHLALPGGTEVRRAHRRRRRSSTLVYPAMPWRTTLSRRVSAVGVTRVASEIGSSDPTTARRCENVSNPALPW</sequence>
<name>A0A7M4DM83_9MICO</name>
<organism evidence="2 3">
    <name type="scientific">Occultella aeris</name>
    <dbReference type="NCBI Taxonomy" id="2761496"/>
    <lineage>
        <taxon>Bacteria</taxon>
        <taxon>Bacillati</taxon>
        <taxon>Actinomycetota</taxon>
        <taxon>Actinomycetes</taxon>
        <taxon>Micrococcales</taxon>
        <taxon>Ruaniaceae</taxon>
        <taxon>Occultella</taxon>
    </lineage>
</organism>